<keyword evidence="1" id="KW-1185">Reference proteome</keyword>
<dbReference type="KEGG" id="hazt:125179425"/>
<accession>A0A979FXH8</accession>
<proteinExistence type="predicted"/>
<dbReference type="AlphaFoldDB" id="A0A979FXH8"/>
<reference evidence="2" key="1">
    <citation type="submission" date="2025-08" db="UniProtKB">
        <authorList>
            <consortium name="RefSeq"/>
        </authorList>
    </citation>
    <scope>IDENTIFICATION</scope>
    <source>
        <tissue evidence="2">Whole organism</tissue>
    </source>
</reference>
<name>A0A979FXH8_HYAAZ</name>
<evidence type="ECO:0000313" key="2">
    <source>
        <dbReference type="RefSeq" id="XP_047741216.1"/>
    </source>
</evidence>
<dbReference type="RefSeq" id="XP_047741216.1">
    <property type="nucleotide sequence ID" value="XM_047885260.1"/>
</dbReference>
<dbReference type="Proteomes" id="UP000694843">
    <property type="component" value="Unplaced"/>
</dbReference>
<sequence>MNEELTETEVCPVRNLDGVLTRLGTGLWNYKIWGICATIYCLMPANMFYGAFVAPAVNHTCAPPPGCVAADQCTYYASGTNGSTLPCTHWLYDNSTFKFTLTEQFDLVCGSAHMRALVSSVYMMGSAAGAPVGGLLSDKFQVREEESRTAVDDNVVDDNVVDDNVVDDNVSTGSGGRESYCC</sequence>
<gene>
    <name evidence="2" type="primary">LOC125179425</name>
</gene>
<organism evidence="1 2">
    <name type="scientific">Hyalella azteca</name>
    <name type="common">Amphipod</name>
    <dbReference type="NCBI Taxonomy" id="294128"/>
    <lineage>
        <taxon>Eukaryota</taxon>
        <taxon>Metazoa</taxon>
        <taxon>Ecdysozoa</taxon>
        <taxon>Arthropoda</taxon>
        <taxon>Crustacea</taxon>
        <taxon>Multicrustacea</taxon>
        <taxon>Malacostraca</taxon>
        <taxon>Eumalacostraca</taxon>
        <taxon>Peracarida</taxon>
        <taxon>Amphipoda</taxon>
        <taxon>Senticaudata</taxon>
        <taxon>Talitrida</taxon>
        <taxon>Talitroidea</taxon>
        <taxon>Hyalellidae</taxon>
        <taxon>Hyalella</taxon>
    </lineage>
</organism>
<dbReference type="OrthoDB" id="6354675at2759"/>
<dbReference type="GeneID" id="125179425"/>
<evidence type="ECO:0000313" key="1">
    <source>
        <dbReference type="Proteomes" id="UP000694843"/>
    </source>
</evidence>
<protein>
    <submittedName>
        <fullName evidence="2">Uncharacterized protein LOC125179425</fullName>
    </submittedName>
</protein>